<dbReference type="InterPro" id="IPR002938">
    <property type="entry name" value="FAD-bd"/>
</dbReference>
<protein>
    <submittedName>
        <fullName evidence="5">2-polyprenyl-6-methoxyphenol hydroxylase-like oxidoreductase</fullName>
    </submittedName>
</protein>
<comment type="cofactor">
    <cofactor evidence="1">
        <name>FAD</name>
        <dbReference type="ChEBI" id="CHEBI:57692"/>
    </cofactor>
</comment>
<dbReference type="Gene3D" id="3.50.50.60">
    <property type="entry name" value="FAD/NAD(P)-binding domain"/>
    <property type="match status" value="1"/>
</dbReference>
<evidence type="ECO:0000259" key="4">
    <source>
        <dbReference type="Pfam" id="PF01494"/>
    </source>
</evidence>
<evidence type="ECO:0000256" key="1">
    <source>
        <dbReference type="ARBA" id="ARBA00001974"/>
    </source>
</evidence>
<dbReference type="KEGG" id="acad:UA74_10930"/>
<dbReference type="Pfam" id="PF21274">
    <property type="entry name" value="Rng_hyd_C"/>
    <property type="match status" value="1"/>
</dbReference>
<dbReference type="RefSeq" id="WP_075740169.1">
    <property type="nucleotide sequence ID" value="NZ_CP016076.1"/>
</dbReference>
<dbReference type="Proteomes" id="UP000185511">
    <property type="component" value="Chromosome"/>
</dbReference>
<dbReference type="InterPro" id="IPR036188">
    <property type="entry name" value="FAD/NAD-bd_sf"/>
</dbReference>
<dbReference type="EMBL" id="CP016076">
    <property type="protein sequence ID" value="APU14246.1"/>
    <property type="molecule type" value="Genomic_DNA"/>
</dbReference>
<keyword evidence="2" id="KW-0285">Flavoprotein</keyword>
<keyword evidence="3" id="KW-0274">FAD</keyword>
<dbReference type="Gene3D" id="3.30.9.10">
    <property type="entry name" value="D-Amino Acid Oxidase, subunit A, domain 2"/>
    <property type="match status" value="1"/>
</dbReference>
<feature type="domain" description="FAD-binding" evidence="4">
    <location>
        <begin position="8"/>
        <end position="363"/>
    </location>
</feature>
<dbReference type="PANTHER" id="PTHR43004">
    <property type="entry name" value="TRK SYSTEM POTASSIUM UPTAKE PROTEIN"/>
    <property type="match status" value="1"/>
</dbReference>
<dbReference type="SUPFAM" id="SSF51905">
    <property type="entry name" value="FAD/NAD(P)-binding domain"/>
    <property type="match status" value="1"/>
</dbReference>
<evidence type="ECO:0000313" key="5">
    <source>
        <dbReference type="EMBL" id="APU14246.1"/>
    </source>
</evidence>
<dbReference type="PANTHER" id="PTHR43004:SF19">
    <property type="entry name" value="BINDING MONOOXYGENASE, PUTATIVE (JCVI)-RELATED"/>
    <property type="match status" value="1"/>
</dbReference>
<gene>
    <name evidence="5" type="ORF">UA74_10930</name>
</gene>
<name>A0AAC9LBD8_9PSEU</name>
<dbReference type="PRINTS" id="PR00420">
    <property type="entry name" value="RNGMNOXGNASE"/>
</dbReference>
<evidence type="ECO:0000313" key="6">
    <source>
        <dbReference type="Proteomes" id="UP000185511"/>
    </source>
</evidence>
<dbReference type="Gene3D" id="3.40.30.120">
    <property type="match status" value="1"/>
</dbReference>
<accession>A0AAC9LBD8</accession>
<dbReference type="GO" id="GO:0071949">
    <property type="term" value="F:FAD binding"/>
    <property type="evidence" value="ECO:0007669"/>
    <property type="project" value="InterPro"/>
</dbReference>
<organism evidence="5 6">
    <name type="scientific">Actinoalloteichus fjordicus</name>
    <dbReference type="NCBI Taxonomy" id="1612552"/>
    <lineage>
        <taxon>Bacteria</taxon>
        <taxon>Bacillati</taxon>
        <taxon>Actinomycetota</taxon>
        <taxon>Actinomycetes</taxon>
        <taxon>Pseudonocardiales</taxon>
        <taxon>Pseudonocardiaceae</taxon>
        <taxon>Actinoalloteichus</taxon>
    </lineage>
</organism>
<evidence type="ECO:0000256" key="2">
    <source>
        <dbReference type="ARBA" id="ARBA00022630"/>
    </source>
</evidence>
<evidence type="ECO:0000256" key="3">
    <source>
        <dbReference type="ARBA" id="ARBA00022827"/>
    </source>
</evidence>
<dbReference type="AlphaFoldDB" id="A0AAC9LBD8"/>
<dbReference type="InterPro" id="IPR050641">
    <property type="entry name" value="RIFMO-like"/>
</dbReference>
<keyword evidence="6" id="KW-1185">Reference proteome</keyword>
<sequence>MTTPDERVPVLIVGGALAGLSTAVFLASHGVKALVVERHPDTLLHPRARGINPRTVETFRQVGLEATLRAEASMNADFGSLPMLRAETLAGREIFSGPADQPDPSGDVSPTTWVPIDQDRLEHVLRAKAVELGAELRFATEAVSHHQDADGVSVVLLDRETGRQRTVRADYLVAADGGRSPLREALGIGVQGPGMFATTLSVLFEADLTQALRGRRFGMSYLDKPHPQTVIYPHDGERRWIFATRIPEGRVLEEMTDDEFRTLIKAAIGLDDVDVTILAQLPAGGVKALRFDLGAQVAQRYRAGRIFLVGDAAHLVPPTGGFGASLGIQDAHNLAWKLAAVLDGSAAPVLLETYERERQAVAFLTFRQSLALMHDRTGDDADKDHSADYGATVFGYRYDDGAPVAPSDLTGQPGTRAPHVVLTDGAAESSSLDLFGASFVLLTSGAGDWAEAGAKASARTGVALSAHVVDGTDSDLRSVAGGFAAAYGIEGGGAVLVRPDGFVAWRAEASSATAEDELTAALLAATARTDVG</sequence>
<reference evidence="6" key="1">
    <citation type="submission" date="2016-06" db="EMBL/GenBank/DDBJ databases">
        <title>Complete genome sequence of Actinoalloteichus fjordicus DSM 46855 (=ADI127-17), type strain of the new species Actinoalloteichus fjordicus.</title>
        <authorList>
            <person name="Ruckert C."/>
            <person name="Nouioui I."/>
            <person name="Willmese J."/>
            <person name="van Wezel G."/>
            <person name="Klenk H.-P."/>
            <person name="Kalinowski J."/>
            <person name="Zotchev S.B."/>
        </authorList>
    </citation>
    <scope>NUCLEOTIDE SEQUENCE [LARGE SCALE GENOMIC DNA]</scope>
    <source>
        <strain evidence="6">ADI127-7</strain>
    </source>
</reference>
<dbReference type="Pfam" id="PF01494">
    <property type="entry name" value="FAD_binding_3"/>
    <property type="match status" value="1"/>
</dbReference>
<dbReference type="GO" id="GO:0016709">
    <property type="term" value="F:oxidoreductase activity, acting on paired donors, with incorporation or reduction of molecular oxygen, NAD(P)H as one donor, and incorporation of one atom of oxygen"/>
    <property type="evidence" value="ECO:0007669"/>
    <property type="project" value="UniProtKB-ARBA"/>
</dbReference>
<proteinExistence type="predicted"/>